<protein>
    <recommendedName>
        <fullName evidence="6">DUF2950 domain-containing protein</fullName>
    </recommendedName>
</protein>
<evidence type="ECO:0008006" key="6">
    <source>
        <dbReference type="Google" id="ProtNLM"/>
    </source>
</evidence>
<dbReference type="Proteomes" id="UP000190130">
    <property type="component" value="Unassembled WGS sequence"/>
</dbReference>
<dbReference type="AlphaFoldDB" id="A0A0Q3KV24"/>
<keyword evidence="1" id="KW-0732">Signal</keyword>
<organism evidence="2 4">
    <name type="scientific">Bosea thiooxidans</name>
    <dbReference type="NCBI Taxonomy" id="53254"/>
    <lineage>
        <taxon>Bacteria</taxon>
        <taxon>Pseudomonadati</taxon>
        <taxon>Pseudomonadota</taxon>
        <taxon>Alphaproteobacteria</taxon>
        <taxon>Hyphomicrobiales</taxon>
        <taxon>Boseaceae</taxon>
        <taxon>Bosea</taxon>
    </lineage>
</organism>
<dbReference type="Pfam" id="PF11453">
    <property type="entry name" value="DUF2950"/>
    <property type="match status" value="1"/>
</dbReference>
<dbReference type="EMBL" id="FUYX01000017">
    <property type="protein sequence ID" value="SKC13226.1"/>
    <property type="molecule type" value="Genomic_DNA"/>
</dbReference>
<dbReference type="EMBL" id="LMAR01000077">
    <property type="protein sequence ID" value="KQK28308.1"/>
    <property type="molecule type" value="Genomic_DNA"/>
</dbReference>
<dbReference type="OrthoDB" id="108782at2"/>
<feature type="chain" id="PRO_5014520503" description="DUF2950 domain-containing protein" evidence="1">
    <location>
        <begin position="25"/>
        <end position="312"/>
    </location>
</feature>
<sequence>MIRTWPTVHRIARLLCLVAAGVCAALTAASAQELFRTPDAAAAALVAAMRENQSTRLYSVLGLSGRDILFSGDEVRDLTDRQRFLAAYDAHHSVVETGRTATLLVGPDAFPFPIPMVFSRGGWKFMVEAGRRELLARRIGRNELDAIQASLAILDAQFEYAAKGRDGRNAGIYAQRIVSSPEKHDGLYWPTGPGEEPSPLGEFAAQAAAEGYVASQTRQPYHGYYFKILKKQGPAATGGKTDYIAGGNMIGGFGVLAYPATYARSGITSFIVSHAGTVYQKDLGPNTRLVASRMNSFDPGSGWEKVEPEKSP</sequence>
<evidence type="ECO:0000313" key="2">
    <source>
        <dbReference type="EMBL" id="KQK28308.1"/>
    </source>
</evidence>
<evidence type="ECO:0000313" key="4">
    <source>
        <dbReference type="Proteomes" id="UP000051562"/>
    </source>
</evidence>
<proteinExistence type="predicted"/>
<evidence type="ECO:0000313" key="5">
    <source>
        <dbReference type="Proteomes" id="UP000190130"/>
    </source>
</evidence>
<evidence type="ECO:0000313" key="3">
    <source>
        <dbReference type="EMBL" id="SKC13226.1"/>
    </source>
</evidence>
<dbReference type="Proteomes" id="UP000051562">
    <property type="component" value="Unassembled WGS sequence"/>
</dbReference>
<evidence type="ECO:0000256" key="1">
    <source>
        <dbReference type="SAM" id="SignalP"/>
    </source>
</evidence>
<dbReference type="STRING" id="53254.SAMN05660750_04551"/>
<feature type="signal peptide" evidence="1">
    <location>
        <begin position="1"/>
        <end position="24"/>
    </location>
</feature>
<dbReference type="InterPro" id="IPR021556">
    <property type="entry name" value="DUF2950"/>
</dbReference>
<accession>A0A0Q3KV24</accession>
<gene>
    <name evidence="2" type="ORF">ARD30_22510</name>
    <name evidence="3" type="ORF">SAMN05660750_04551</name>
</gene>
<keyword evidence="4" id="KW-1185">Reference proteome</keyword>
<reference evidence="3 5" key="2">
    <citation type="submission" date="2017-02" db="EMBL/GenBank/DDBJ databases">
        <authorList>
            <person name="Peterson S.W."/>
        </authorList>
    </citation>
    <scope>NUCLEOTIDE SEQUENCE [LARGE SCALE GENOMIC DNA]</scope>
    <source>
        <strain evidence="3 5">DSM 9653</strain>
    </source>
</reference>
<reference evidence="2 4" key="1">
    <citation type="submission" date="2015-10" db="EMBL/GenBank/DDBJ databases">
        <title>Draft genome of Bosea thiooxidans.</title>
        <authorList>
            <person name="Wang X."/>
        </authorList>
    </citation>
    <scope>NUCLEOTIDE SEQUENCE [LARGE SCALE GENOMIC DNA]</scope>
    <source>
        <strain evidence="2 4">CGMCC 9174</strain>
    </source>
</reference>
<name>A0A0Q3KV24_9HYPH</name>